<sequence>MCNRMFSYCATLNDALTLDTDETPDFATPTAEPSDTATSTAKQKHARNYPKYLELDSSETQARMSALPKYLRNAVLNNGIEMRSFNWRSSLDSLSSSSEKVKAATSLMWFIRKRTANRMRKPVEPGLPNRTCMPMKRLNILLNTEKDIGAYIERHTVGRKSAKQMAKTRTVIQLPETVEHGLVSEEFLEAGWLERTVKDLEPGQQREVIKSTINILTDGVRSSIETVGLNAQRQRFLAIIAEAKSLYKELNPDAAELTTEFDITRRRSRNPFTWKLHGSLEGERQATLKWQYAEQARLNRLSKKLDSTTDLAPELIRSLQEMYNTTGMKLRAVKIYLEKLELENAPVESESLKLATKHLTIPYRAQHHMLKDVLSRFKVGLFEFGQRFFPKIMQREGWYEPEGLSITEFGDILDQHRNMHDFYKICSKQWDSLRRIRNSSVHDIPQMSVARLEELLDDCKDLAYFMECPGIDVLVDRYNFLLNNYKDDYMGFLTSHEQKLRDQLEKIDEERDAALSDLDTLECKDFEERNEKLREDFHEKRHILMLKFQRTDRDRKPLFTRDLVRYSVLSHIRHCLDSEDSAWAAEATGALAKEYAGRGYLSQKPLEREAETDSQDG</sequence>
<organism evidence="3 4">
    <name type="scientific">Pyrenophora tritici-repentis (strain Pt-1C-BFP)</name>
    <name type="common">Wheat tan spot fungus</name>
    <name type="synonym">Drechslera tritici-repentis</name>
    <dbReference type="NCBI Taxonomy" id="426418"/>
    <lineage>
        <taxon>Eukaryota</taxon>
        <taxon>Fungi</taxon>
        <taxon>Dikarya</taxon>
        <taxon>Ascomycota</taxon>
        <taxon>Pezizomycotina</taxon>
        <taxon>Dothideomycetes</taxon>
        <taxon>Pleosporomycetidae</taxon>
        <taxon>Pleosporales</taxon>
        <taxon>Pleosporineae</taxon>
        <taxon>Pleosporaceae</taxon>
        <taxon>Pyrenophora</taxon>
    </lineage>
</organism>
<proteinExistence type="predicted"/>
<dbReference type="Proteomes" id="UP000001471">
    <property type="component" value="Unassembled WGS sequence"/>
</dbReference>
<feature type="compositionally biased region" description="Polar residues" evidence="2">
    <location>
        <begin position="31"/>
        <end position="41"/>
    </location>
</feature>
<evidence type="ECO:0000313" key="3">
    <source>
        <dbReference type="EMBL" id="EDU50619.1"/>
    </source>
</evidence>
<evidence type="ECO:0000313" key="4">
    <source>
        <dbReference type="Proteomes" id="UP000001471"/>
    </source>
</evidence>
<reference evidence="4" key="1">
    <citation type="journal article" date="2013" name="G3 (Bethesda)">
        <title>Comparative genomics of a plant-pathogenic fungus, Pyrenophora tritici-repentis, reveals transduplication and the impact of repeat elements on pathogenicity and population divergence.</title>
        <authorList>
            <person name="Manning V.A."/>
            <person name="Pandelova I."/>
            <person name="Dhillon B."/>
            <person name="Wilhelm L.J."/>
            <person name="Goodwin S.B."/>
            <person name="Berlin A.M."/>
            <person name="Figueroa M."/>
            <person name="Freitag M."/>
            <person name="Hane J.K."/>
            <person name="Henrissat B."/>
            <person name="Holman W.H."/>
            <person name="Kodira C.D."/>
            <person name="Martin J."/>
            <person name="Oliver R.P."/>
            <person name="Robbertse B."/>
            <person name="Schackwitz W."/>
            <person name="Schwartz D.C."/>
            <person name="Spatafora J.W."/>
            <person name="Turgeon B.G."/>
            <person name="Yandava C."/>
            <person name="Young S."/>
            <person name="Zhou S."/>
            <person name="Zeng Q."/>
            <person name="Grigoriev I.V."/>
            <person name="Ma L.-J."/>
            <person name="Ciuffetti L.M."/>
        </authorList>
    </citation>
    <scope>NUCLEOTIDE SEQUENCE [LARGE SCALE GENOMIC DNA]</scope>
    <source>
        <strain evidence="4">Pt-1C-BFP</strain>
    </source>
</reference>
<keyword evidence="1" id="KW-0175">Coiled coil</keyword>
<dbReference type="OrthoDB" id="3692208at2759"/>
<name>B2WCJ1_PYRTR</name>
<evidence type="ECO:0000256" key="1">
    <source>
        <dbReference type="SAM" id="Coils"/>
    </source>
</evidence>
<protein>
    <submittedName>
        <fullName evidence="3">Uncharacterized protein</fullName>
    </submittedName>
</protein>
<feature type="region of interest" description="Disordered" evidence="2">
    <location>
        <begin position="23"/>
        <end position="45"/>
    </location>
</feature>
<dbReference type="HOGENOM" id="CLU_442886_0_0_1"/>
<feature type="coiled-coil region" evidence="1">
    <location>
        <begin position="493"/>
        <end position="524"/>
    </location>
</feature>
<dbReference type="InParanoid" id="B2WCJ1"/>
<dbReference type="AlphaFoldDB" id="B2WCJ1"/>
<evidence type="ECO:0000256" key="2">
    <source>
        <dbReference type="SAM" id="MobiDB-lite"/>
    </source>
</evidence>
<accession>B2WCJ1</accession>
<gene>
    <name evidence="3" type="ORF">PTRG_07700</name>
</gene>
<dbReference type="EMBL" id="DS231622">
    <property type="protein sequence ID" value="EDU50619.1"/>
    <property type="molecule type" value="Genomic_DNA"/>
</dbReference>